<dbReference type="InterPro" id="IPR036397">
    <property type="entry name" value="RNaseH_sf"/>
</dbReference>
<dbReference type="InterPro" id="IPR001584">
    <property type="entry name" value="Integrase_cat-core"/>
</dbReference>
<dbReference type="GO" id="GO:0015074">
    <property type="term" value="P:DNA integration"/>
    <property type="evidence" value="ECO:0007669"/>
    <property type="project" value="InterPro"/>
</dbReference>
<dbReference type="Gene3D" id="3.30.420.10">
    <property type="entry name" value="Ribonuclease H-like superfamily/Ribonuclease H"/>
    <property type="match status" value="1"/>
</dbReference>
<dbReference type="PANTHER" id="PTHR37984:SF15">
    <property type="entry name" value="INTEGRASE CATALYTIC DOMAIN-CONTAINING PROTEIN"/>
    <property type="match status" value="1"/>
</dbReference>
<dbReference type="OrthoDB" id="6153983at2759"/>
<evidence type="ECO:0000259" key="1">
    <source>
        <dbReference type="PROSITE" id="PS50994"/>
    </source>
</evidence>
<feature type="domain" description="Integrase catalytic" evidence="1">
    <location>
        <begin position="33"/>
        <end position="139"/>
    </location>
</feature>
<reference evidence="2" key="1">
    <citation type="submission" date="2020-04" db="EMBL/GenBank/DDBJ databases">
        <authorList>
            <person name="Alioto T."/>
            <person name="Alioto T."/>
            <person name="Gomez Garrido J."/>
        </authorList>
    </citation>
    <scope>NUCLEOTIDE SEQUENCE</scope>
    <source>
        <strain evidence="2">A484AB</strain>
    </source>
</reference>
<sequence length="269" mass="30589">MAAEVQLWIAECEKCNRRKTPVPSQKAPMQSIEIGQPMELWAMDVLGPLPMTARGNQYILVMSDHFTKWVEAVPMPNQRAETVAKAFVNEVVTRHGVPSKLLTDQERNFEADLMKQVFSLLGVRKLITSPYYPQTDGQAIYGREATTPLVLMNTETEVKEQFISNYCDELEKTLKDVHRSIKTNIDVAQSKQKKGYDEHNNVDRSTSLKEGDRVWLNNKAVPKGLSRKFHSPWTGPYVVIKRLGKVNYHIKPGSGNGKTKKWYIAIDLS</sequence>
<dbReference type="InterPro" id="IPR012337">
    <property type="entry name" value="RNaseH-like_sf"/>
</dbReference>
<dbReference type="PANTHER" id="PTHR37984">
    <property type="entry name" value="PROTEIN CBG26694"/>
    <property type="match status" value="1"/>
</dbReference>
<dbReference type="AlphaFoldDB" id="A0A7D9M005"/>
<dbReference type="InterPro" id="IPR050951">
    <property type="entry name" value="Retrovirus_Pol_polyprotein"/>
</dbReference>
<keyword evidence="3" id="KW-1185">Reference proteome</keyword>
<protein>
    <submittedName>
        <fullName evidence="2">Retrovirus-related Pol poly from transposon 412, partial</fullName>
    </submittedName>
</protein>
<dbReference type="SUPFAM" id="SSF53098">
    <property type="entry name" value="Ribonuclease H-like"/>
    <property type="match status" value="1"/>
</dbReference>
<comment type="caution">
    <text evidence="2">The sequence shown here is derived from an EMBL/GenBank/DDBJ whole genome shotgun (WGS) entry which is preliminary data.</text>
</comment>
<name>A0A7D9M005_PARCT</name>
<dbReference type="PROSITE" id="PS50994">
    <property type="entry name" value="INTEGRASE"/>
    <property type="match status" value="1"/>
</dbReference>
<accession>A0A7D9M005</accession>
<gene>
    <name evidence="2" type="ORF">PACLA_8A019978</name>
</gene>
<proteinExistence type="predicted"/>
<dbReference type="GO" id="GO:0003676">
    <property type="term" value="F:nucleic acid binding"/>
    <property type="evidence" value="ECO:0007669"/>
    <property type="project" value="InterPro"/>
</dbReference>
<dbReference type="Proteomes" id="UP001152795">
    <property type="component" value="Unassembled WGS sequence"/>
</dbReference>
<evidence type="ECO:0000313" key="2">
    <source>
        <dbReference type="EMBL" id="CAB4041340.1"/>
    </source>
</evidence>
<organism evidence="2 3">
    <name type="scientific">Paramuricea clavata</name>
    <name type="common">Red gorgonian</name>
    <name type="synonym">Violescent sea-whip</name>
    <dbReference type="NCBI Taxonomy" id="317549"/>
    <lineage>
        <taxon>Eukaryota</taxon>
        <taxon>Metazoa</taxon>
        <taxon>Cnidaria</taxon>
        <taxon>Anthozoa</taxon>
        <taxon>Octocorallia</taxon>
        <taxon>Malacalcyonacea</taxon>
        <taxon>Plexauridae</taxon>
        <taxon>Paramuricea</taxon>
    </lineage>
</organism>
<dbReference type="EMBL" id="CACRXK020028151">
    <property type="protein sequence ID" value="CAB4041340.1"/>
    <property type="molecule type" value="Genomic_DNA"/>
</dbReference>
<evidence type="ECO:0000313" key="3">
    <source>
        <dbReference type="Proteomes" id="UP001152795"/>
    </source>
</evidence>
<dbReference type="Pfam" id="PF00665">
    <property type="entry name" value="rve"/>
    <property type="match status" value="1"/>
</dbReference>